<keyword evidence="3" id="KW-1185">Reference proteome</keyword>
<proteinExistence type="predicted"/>
<sequence>MTTAVTRRNRPCPPFISRDARRQRKPRRHRIDYLFITSASSSAPLLSVTCERVRINARCRDGGMKTKARVPLHPRCVTETRSHRADAGFNGVAKFHTSAAGRRAAGSPPADADGRLSTRLLHGSRVKINNSVVSTLMDVDSHDAYDVRKDYV</sequence>
<comment type="caution">
    <text evidence="2">The sequence shown here is derived from an EMBL/GenBank/DDBJ whole genome shotgun (WGS) entry which is preliminary data.</text>
</comment>
<reference evidence="2 3" key="1">
    <citation type="journal article" date="2019" name="Commun. Biol.">
        <title>The bagworm genome reveals a unique fibroin gene that provides high tensile strength.</title>
        <authorList>
            <person name="Kono N."/>
            <person name="Nakamura H."/>
            <person name="Ohtoshi R."/>
            <person name="Tomita M."/>
            <person name="Numata K."/>
            <person name="Arakawa K."/>
        </authorList>
    </citation>
    <scope>NUCLEOTIDE SEQUENCE [LARGE SCALE GENOMIC DNA]</scope>
</reference>
<dbReference type="EMBL" id="BGZK01000326">
    <property type="protein sequence ID" value="GBP36957.1"/>
    <property type="molecule type" value="Genomic_DNA"/>
</dbReference>
<feature type="region of interest" description="Disordered" evidence="1">
    <location>
        <begin position="1"/>
        <end position="26"/>
    </location>
</feature>
<accession>A0A4C1VFB1</accession>
<protein>
    <submittedName>
        <fullName evidence="2">Uncharacterized protein</fullName>
    </submittedName>
</protein>
<dbReference type="Proteomes" id="UP000299102">
    <property type="component" value="Unassembled WGS sequence"/>
</dbReference>
<evidence type="ECO:0000256" key="1">
    <source>
        <dbReference type="SAM" id="MobiDB-lite"/>
    </source>
</evidence>
<name>A0A4C1VFB1_EUMVA</name>
<dbReference type="AlphaFoldDB" id="A0A4C1VFB1"/>
<evidence type="ECO:0000313" key="3">
    <source>
        <dbReference type="Proteomes" id="UP000299102"/>
    </source>
</evidence>
<gene>
    <name evidence="2" type="ORF">EVAR_96950_1</name>
</gene>
<evidence type="ECO:0000313" key="2">
    <source>
        <dbReference type="EMBL" id="GBP36957.1"/>
    </source>
</evidence>
<organism evidence="2 3">
    <name type="scientific">Eumeta variegata</name>
    <name type="common">Bagworm moth</name>
    <name type="synonym">Eumeta japonica</name>
    <dbReference type="NCBI Taxonomy" id="151549"/>
    <lineage>
        <taxon>Eukaryota</taxon>
        <taxon>Metazoa</taxon>
        <taxon>Ecdysozoa</taxon>
        <taxon>Arthropoda</taxon>
        <taxon>Hexapoda</taxon>
        <taxon>Insecta</taxon>
        <taxon>Pterygota</taxon>
        <taxon>Neoptera</taxon>
        <taxon>Endopterygota</taxon>
        <taxon>Lepidoptera</taxon>
        <taxon>Glossata</taxon>
        <taxon>Ditrysia</taxon>
        <taxon>Tineoidea</taxon>
        <taxon>Psychidae</taxon>
        <taxon>Oiketicinae</taxon>
        <taxon>Eumeta</taxon>
    </lineage>
</organism>